<evidence type="ECO:0000313" key="2">
    <source>
        <dbReference type="Proteomes" id="UP000485058"/>
    </source>
</evidence>
<reference evidence="1 2" key="1">
    <citation type="submission" date="2020-02" db="EMBL/GenBank/DDBJ databases">
        <title>Draft genome sequence of Haematococcus lacustris strain NIES-144.</title>
        <authorList>
            <person name="Morimoto D."/>
            <person name="Nakagawa S."/>
            <person name="Yoshida T."/>
            <person name="Sawayama S."/>
        </authorList>
    </citation>
    <scope>NUCLEOTIDE SEQUENCE [LARGE SCALE GENOMIC DNA]</scope>
    <source>
        <strain evidence="1 2">NIES-144</strain>
    </source>
</reference>
<keyword evidence="2" id="KW-1185">Reference proteome</keyword>
<dbReference type="EMBL" id="BLLF01000229">
    <property type="protein sequence ID" value="GFH09382.1"/>
    <property type="molecule type" value="Genomic_DNA"/>
</dbReference>
<sequence>MTPASMAAAAMTQTEPDFVLRPSKRLQQDAEMERLAREDWSYFRLIVAPAAGPRNFVSMGLDPQLSASWHNPKAHEQLQEGKRRRAWPETWLLGGSMAALRWAALCSGGGATDALQSAFCKMAYKHGDTGETLGAYMQELLGIAAPDPGKVVHHPSMRLALMVSELKPWCAAISKLHLQSLFYMLLVSPAQLHTLYPPAGYQSMGSKTHTSYGSAAQGGMSYWSAPGWLADHGLLLSLSNPHDTTWSCQASLPADLAPTHRRSH</sequence>
<comment type="caution">
    <text evidence="1">The sequence shown here is derived from an EMBL/GenBank/DDBJ whole genome shotgun (WGS) entry which is preliminary data.</text>
</comment>
<evidence type="ECO:0000313" key="1">
    <source>
        <dbReference type="EMBL" id="GFH09382.1"/>
    </source>
</evidence>
<organism evidence="1 2">
    <name type="scientific">Haematococcus lacustris</name>
    <name type="common">Green alga</name>
    <name type="synonym">Haematococcus pluvialis</name>
    <dbReference type="NCBI Taxonomy" id="44745"/>
    <lineage>
        <taxon>Eukaryota</taxon>
        <taxon>Viridiplantae</taxon>
        <taxon>Chlorophyta</taxon>
        <taxon>core chlorophytes</taxon>
        <taxon>Chlorophyceae</taxon>
        <taxon>CS clade</taxon>
        <taxon>Chlamydomonadales</taxon>
        <taxon>Haematococcaceae</taxon>
        <taxon>Haematococcus</taxon>
    </lineage>
</organism>
<protein>
    <submittedName>
        <fullName evidence="1">Uncharacterized protein</fullName>
    </submittedName>
</protein>
<gene>
    <name evidence="1" type="ORF">HaLaN_04506</name>
</gene>
<dbReference type="AlphaFoldDB" id="A0A699Z1X5"/>
<name>A0A699Z1X5_HAELA</name>
<accession>A0A699Z1X5</accession>
<proteinExistence type="predicted"/>
<dbReference type="Proteomes" id="UP000485058">
    <property type="component" value="Unassembled WGS sequence"/>
</dbReference>